<dbReference type="Pfam" id="PF04126">
    <property type="entry name" value="Cyclophil_like"/>
    <property type="match status" value="1"/>
</dbReference>
<dbReference type="AlphaFoldDB" id="A0A3R9PDU6"/>
<evidence type="ECO:0000259" key="1">
    <source>
        <dbReference type="Pfam" id="PF04126"/>
    </source>
</evidence>
<dbReference type="Gene3D" id="2.40.100.20">
    <property type="match status" value="1"/>
</dbReference>
<dbReference type="InterPro" id="IPR025658">
    <property type="entry name" value="Cyclophilin_TM1367"/>
</dbReference>
<feature type="domain" description="Cyclophilin TM1367-like" evidence="1">
    <location>
        <begin position="39"/>
        <end position="140"/>
    </location>
</feature>
<dbReference type="InterPro" id="IPR029000">
    <property type="entry name" value="Cyclophilin-like_dom_sf"/>
</dbReference>
<comment type="caution">
    <text evidence="2">The sequence shown here is derived from an EMBL/GenBank/DDBJ whole genome shotgun (WGS) entry which is preliminary data.</text>
</comment>
<evidence type="ECO:0000313" key="2">
    <source>
        <dbReference type="EMBL" id="RSN69037.1"/>
    </source>
</evidence>
<proteinExistence type="predicted"/>
<reference evidence="2 3" key="1">
    <citation type="submission" date="2018-10" db="EMBL/GenBank/DDBJ databases">
        <title>Co-occurring genomic capacity for anaerobic methane metabolism and dissimilatory sulfite reduction discovered in the Korarchaeota.</title>
        <authorList>
            <person name="Mckay L.J."/>
            <person name="Dlakic M."/>
            <person name="Fields M.W."/>
            <person name="Delmont T.O."/>
            <person name="Eren A.M."/>
            <person name="Jay Z.J."/>
            <person name="Klingelsmith K.B."/>
            <person name="Rusch D.B."/>
            <person name="Inskeep W.P."/>
        </authorList>
    </citation>
    <scope>NUCLEOTIDE SEQUENCE [LARGE SCALE GENOMIC DNA]</scope>
    <source>
        <strain evidence="2 3">WS</strain>
    </source>
</reference>
<dbReference type="SUPFAM" id="SSF50891">
    <property type="entry name" value="Cyclophilin-like"/>
    <property type="match status" value="1"/>
</dbReference>
<evidence type="ECO:0000313" key="3">
    <source>
        <dbReference type="Proteomes" id="UP000278149"/>
    </source>
</evidence>
<dbReference type="Proteomes" id="UP000278149">
    <property type="component" value="Unassembled WGS sequence"/>
</dbReference>
<protein>
    <recommendedName>
        <fullName evidence="1">Cyclophilin TM1367-like domain-containing protein</fullName>
    </recommendedName>
</protein>
<organism evidence="2 3">
    <name type="scientific">Candidatus Korarchaeum cryptofilum</name>
    <dbReference type="NCBI Taxonomy" id="498846"/>
    <lineage>
        <taxon>Archaea</taxon>
        <taxon>Thermoproteota</taxon>
        <taxon>Candidatus Korarchaeia</taxon>
        <taxon>Candidatus Korarchaeales</taxon>
        <taxon>Candidatus Korarchaeaceae</taxon>
        <taxon>Candidatus Korarchaeum</taxon>
    </lineage>
</organism>
<name>A0A3R9PDU6_9CREN</name>
<sequence length="144" mass="16199">MGGGIKLFDPPRGESILKERVEGIESYIVTLRWEGADDTVQLELIRHLSPITIERFYRSLPIRSMVVSSGELIYISAPIETRSEKTRNSMRKGHVAYSISKKMLLIALSDIRLSEPINPMGKVISGMELIRGLRTGMNVELVRS</sequence>
<accession>A0A3R9PDU6</accession>
<gene>
    <name evidence="2" type="ORF">D9Q81_04390</name>
</gene>
<dbReference type="EMBL" id="RCOR01000022">
    <property type="protein sequence ID" value="RSN69037.1"/>
    <property type="molecule type" value="Genomic_DNA"/>
</dbReference>